<proteinExistence type="predicted"/>
<dbReference type="STRING" id="33036.HMPREF3200_00593"/>
<reference evidence="2" key="1">
    <citation type="submission" date="2016-01" db="EMBL/GenBank/DDBJ databases">
        <authorList>
            <person name="Mitreva M."/>
            <person name="Pepin K.H."/>
            <person name="Mihindukulasuriya K.A."/>
            <person name="Fulton R."/>
            <person name="Fronick C."/>
            <person name="O'Laughlin M."/>
            <person name="Miner T."/>
            <person name="Herter B."/>
            <person name="Rosa B.A."/>
            <person name="Cordes M."/>
            <person name="Tomlinson C."/>
            <person name="Wollam A."/>
            <person name="Palsikar V.B."/>
            <person name="Mardis E.R."/>
            <person name="Wilson R.K."/>
        </authorList>
    </citation>
    <scope>NUCLEOTIDE SEQUENCE [LARGE SCALE GENOMIC DNA]</scope>
    <source>
        <strain evidence="2">MJR8151</strain>
    </source>
</reference>
<dbReference type="RefSeq" id="WP_156440774.1">
    <property type="nucleotide sequence ID" value="NZ_KQ955265.1"/>
</dbReference>
<dbReference type="Proteomes" id="UP000070383">
    <property type="component" value="Unassembled WGS sequence"/>
</dbReference>
<accession>A0A133KG89</accession>
<evidence type="ECO:0000313" key="1">
    <source>
        <dbReference type="EMBL" id="KWZ78581.1"/>
    </source>
</evidence>
<sequence>MNEKDKKIKVTLNVNIGSSWDENSGEVENAIQSYCEFAEALAKKNDCDCEVNFDIEAF</sequence>
<keyword evidence="2" id="KW-1185">Reference proteome</keyword>
<organism evidence="1 2">
    <name type="scientific">Anaerococcus tetradius</name>
    <dbReference type="NCBI Taxonomy" id="33036"/>
    <lineage>
        <taxon>Bacteria</taxon>
        <taxon>Bacillati</taxon>
        <taxon>Bacillota</taxon>
        <taxon>Tissierellia</taxon>
        <taxon>Tissierellales</taxon>
        <taxon>Peptoniphilaceae</taxon>
        <taxon>Anaerococcus</taxon>
    </lineage>
</organism>
<dbReference type="AlphaFoldDB" id="A0A133KG89"/>
<name>A0A133KG89_9FIRM</name>
<evidence type="ECO:0000313" key="2">
    <source>
        <dbReference type="Proteomes" id="UP000070383"/>
    </source>
</evidence>
<gene>
    <name evidence="1" type="ORF">HMPREF3200_00593</name>
</gene>
<dbReference type="PATRIC" id="fig|33036.3.peg.591"/>
<dbReference type="EMBL" id="LRPM01000022">
    <property type="protein sequence ID" value="KWZ78581.1"/>
    <property type="molecule type" value="Genomic_DNA"/>
</dbReference>
<protein>
    <submittedName>
        <fullName evidence="1">Uncharacterized protein</fullName>
    </submittedName>
</protein>
<comment type="caution">
    <text evidence="1">The sequence shown here is derived from an EMBL/GenBank/DDBJ whole genome shotgun (WGS) entry which is preliminary data.</text>
</comment>